<comment type="subcellular location">
    <subcellularLocation>
        <location evidence="1">Membrane</location>
        <topology evidence="1">Multi-pass membrane protein</topology>
    </subcellularLocation>
</comment>
<keyword evidence="13" id="KW-1185">Reference proteome</keyword>
<accession>A0A0D2P747</accession>
<evidence type="ECO:0000256" key="8">
    <source>
        <dbReference type="ARBA" id="ARBA00023315"/>
    </source>
</evidence>
<gene>
    <name evidence="12" type="ORF">HYPSUDRAFT_47637</name>
</gene>
<keyword evidence="8 10" id="KW-0012">Acyltransferase</keyword>
<dbReference type="OrthoDB" id="9909019at2759"/>
<dbReference type="EC" id="2.3.1.225" evidence="10"/>
<feature type="transmembrane region" description="Helical" evidence="10">
    <location>
        <begin position="54"/>
        <end position="76"/>
    </location>
</feature>
<dbReference type="STRING" id="945553.A0A0D2P747"/>
<dbReference type="InterPro" id="IPR001594">
    <property type="entry name" value="Palmitoyltrfase_DHHC"/>
</dbReference>
<evidence type="ECO:0000256" key="7">
    <source>
        <dbReference type="ARBA" id="ARBA00023288"/>
    </source>
</evidence>
<proteinExistence type="inferred from homology"/>
<feature type="transmembrane region" description="Helical" evidence="10">
    <location>
        <begin position="20"/>
        <end position="48"/>
    </location>
</feature>
<organism evidence="12 13">
    <name type="scientific">Hypholoma sublateritium (strain FD-334 SS-4)</name>
    <dbReference type="NCBI Taxonomy" id="945553"/>
    <lineage>
        <taxon>Eukaryota</taxon>
        <taxon>Fungi</taxon>
        <taxon>Dikarya</taxon>
        <taxon>Basidiomycota</taxon>
        <taxon>Agaricomycotina</taxon>
        <taxon>Agaricomycetes</taxon>
        <taxon>Agaricomycetidae</taxon>
        <taxon>Agaricales</taxon>
        <taxon>Agaricineae</taxon>
        <taxon>Strophariaceae</taxon>
        <taxon>Hypholoma</taxon>
    </lineage>
</organism>
<keyword evidence="2 10" id="KW-0808">Transferase</keyword>
<dbReference type="GO" id="GO:0016020">
    <property type="term" value="C:membrane"/>
    <property type="evidence" value="ECO:0007669"/>
    <property type="project" value="UniProtKB-SubCell"/>
</dbReference>
<evidence type="ECO:0000256" key="9">
    <source>
        <dbReference type="ARBA" id="ARBA00048048"/>
    </source>
</evidence>
<evidence type="ECO:0000256" key="4">
    <source>
        <dbReference type="ARBA" id="ARBA00022989"/>
    </source>
</evidence>
<evidence type="ECO:0000259" key="11">
    <source>
        <dbReference type="Pfam" id="PF01529"/>
    </source>
</evidence>
<sequence length="331" mass="37756">MICAKRVFRCFKTVERWGNYITGAAGPFFVGLAVILMSMGTVCFFDVIAPDLSFPLLSVPLCVLIATNLFAHYYYVVTVSPGFVGESPREPGTSFLWAKKRKPLTSGVRWSSRGLKITQATSTKCVKCANTRPERAHHCRICKKCVLKYDHHCPGINQCVGIHNERHFVMFMAYLVLSTFCLCVTGYPYFMNSLGITYTPWNHYVPEIMFAMIFILSVVLCFAVGVMLSYHLYGISWGETTVEAQDHEEYRKKAKRRNETFVNSYDLGRSKNLAIFFNIGEGGYSPLTLFIPFRINPYTDGYSWARREGYERHEGLRQGEELTDDDDDDDV</sequence>
<dbReference type="PANTHER" id="PTHR12246">
    <property type="entry name" value="PALMITOYLTRANSFERASE ZDHHC16"/>
    <property type="match status" value="1"/>
</dbReference>
<evidence type="ECO:0000313" key="12">
    <source>
        <dbReference type="EMBL" id="KJA16200.1"/>
    </source>
</evidence>
<dbReference type="InterPro" id="IPR039859">
    <property type="entry name" value="PFA4/ZDH16/20/ERF2-like"/>
</dbReference>
<evidence type="ECO:0000256" key="3">
    <source>
        <dbReference type="ARBA" id="ARBA00022692"/>
    </source>
</evidence>
<evidence type="ECO:0000256" key="2">
    <source>
        <dbReference type="ARBA" id="ARBA00022679"/>
    </source>
</evidence>
<evidence type="ECO:0000313" key="13">
    <source>
        <dbReference type="Proteomes" id="UP000054270"/>
    </source>
</evidence>
<comment type="catalytic activity">
    <reaction evidence="9 10">
        <text>L-cysteinyl-[protein] + hexadecanoyl-CoA = S-hexadecanoyl-L-cysteinyl-[protein] + CoA</text>
        <dbReference type="Rhea" id="RHEA:36683"/>
        <dbReference type="Rhea" id="RHEA-COMP:10131"/>
        <dbReference type="Rhea" id="RHEA-COMP:11032"/>
        <dbReference type="ChEBI" id="CHEBI:29950"/>
        <dbReference type="ChEBI" id="CHEBI:57287"/>
        <dbReference type="ChEBI" id="CHEBI:57379"/>
        <dbReference type="ChEBI" id="CHEBI:74151"/>
        <dbReference type="EC" id="2.3.1.225"/>
    </reaction>
</comment>
<comment type="domain">
    <text evidence="10">The DHHC domain is required for palmitoyltransferase activity.</text>
</comment>
<keyword evidence="5 10" id="KW-0472">Membrane</keyword>
<name>A0A0D2P747_HYPSF</name>
<dbReference type="Pfam" id="PF01529">
    <property type="entry name" value="DHHC"/>
    <property type="match status" value="1"/>
</dbReference>
<feature type="transmembrane region" description="Helical" evidence="10">
    <location>
        <begin position="168"/>
        <end position="190"/>
    </location>
</feature>
<dbReference type="EMBL" id="KN817626">
    <property type="protein sequence ID" value="KJA16200.1"/>
    <property type="molecule type" value="Genomic_DNA"/>
</dbReference>
<feature type="non-terminal residue" evidence="12">
    <location>
        <position position="1"/>
    </location>
</feature>
<evidence type="ECO:0000256" key="6">
    <source>
        <dbReference type="ARBA" id="ARBA00023139"/>
    </source>
</evidence>
<evidence type="ECO:0000256" key="5">
    <source>
        <dbReference type="ARBA" id="ARBA00023136"/>
    </source>
</evidence>
<comment type="similarity">
    <text evidence="10">Belongs to the DHHC palmitoyltransferase family.</text>
</comment>
<dbReference type="PROSITE" id="PS50216">
    <property type="entry name" value="DHHC"/>
    <property type="match status" value="1"/>
</dbReference>
<evidence type="ECO:0000256" key="1">
    <source>
        <dbReference type="ARBA" id="ARBA00004141"/>
    </source>
</evidence>
<reference evidence="13" key="1">
    <citation type="submission" date="2014-04" db="EMBL/GenBank/DDBJ databases">
        <title>Evolutionary Origins and Diversification of the Mycorrhizal Mutualists.</title>
        <authorList>
            <consortium name="DOE Joint Genome Institute"/>
            <consortium name="Mycorrhizal Genomics Consortium"/>
            <person name="Kohler A."/>
            <person name="Kuo A."/>
            <person name="Nagy L.G."/>
            <person name="Floudas D."/>
            <person name="Copeland A."/>
            <person name="Barry K.W."/>
            <person name="Cichocki N."/>
            <person name="Veneault-Fourrey C."/>
            <person name="LaButti K."/>
            <person name="Lindquist E.A."/>
            <person name="Lipzen A."/>
            <person name="Lundell T."/>
            <person name="Morin E."/>
            <person name="Murat C."/>
            <person name="Riley R."/>
            <person name="Ohm R."/>
            <person name="Sun H."/>
            <person name="Tunlid A."/>
            <person name="Henrissat B."/>
            <person name="Grigoriev I.V."/>
            <person name="Hibbett D.S."/>
            <person name="Martin F."/>
        </authorList>
    </citation>
    <scope>NUCLEOTIDE SEQUENCE [LARGE SCALE GENOMIC DNA]</scope>
    <source>
        <strain evidence="13">FD-334 SS-4</strain>
    </source>
</reference>
<keyword evidence="4 10" id="KW-1133">Transmembrane helix</keyword>
<feature type="domain" description="Palmitoyltransferase DHHC" evidence="11">
    <location>
        <begin position="122"/>
        <end position="245"/>
    </location>
</feature>
<keyword evidence="3 10" id="KW-0812">Transmembrane</keyword>
<keyword evidence="6" id="KW-0564">Palmitate</keyword>
<dbReference type="OMA" id="DGIVWDC"/>
<dbReference type="Proteomes" id="UP000054270">
    <property type="component" value="Unassembled WGS sequence"/>
</dbReference>
<keyword evidence="7" id="KW-0449">Lipoprotein</keyword>
<protein>
    <recommendedName>
        <fullName evidence="10">Palmitoyltransferase</fullName>
        <ecNumber evidence="10">2.3.1.225</ecNumber>
    </recommendedName>
</protein>
<dbReference type="GO" id="GO:0019706">
    <property type="term" value="F:protein-cysteine S-palmitoyltransferase activity"/>
    <property type="evidence" value="ECO:0007669"/>
    <property type="project" value="UniProtKB-EC"/>
</dbReference>
<feature type="transmembrane region" description="Helical" evidence="10">
    <location>
        <begin position="210"/>
        <end position="230"/>
    </location>
</feature>
<dbReference type="AlphaFoldDB" id="A0A0D2P747"/>
<evidence type="ECO:0000256" key="10">
    <source>
        <dbReference type="RuleBase" id="RU079119"/>
    </source>
</evidence>